<evidence type="ECO:0000313" key="2">
    <source>
        <dbReference type="Proteomes" id="UP001054837"/>
    </source>
</evidence>
<sequence length="120" mass="13289">MPRRSCPSQFMPRHLCPSPFMPFCRSCPLPVLPNAVHALRRSCPRLHAPADHALRHSCPHRSWLSPFLPFAVHALAFMPPPVMPFAIHAPTGHGPSPFAVPALRRSWPFPCAVHACPSPL</sequence>
<dbReference type="Proteomes" id="UP001054837">
    <property type="component" value="Unassembled WGS sequence"/>
</dbReference>
<proteinExistence type="predicted"/>
<comment type="caution">
    <text evidence="1">The sequence shown here is derived from an EMBL/GenBank/DDBJ whole genome shotgun (WGS) entry which is preliminary data.</text>
</comment>
<name>A0AAV4RIF5_9ARAC</name>
<dbReference type="EMBL" id="BPLQ01006202">
    <property type="protein sequence ID" value="GIY20716.1"/>
    <property type="molecule type" value="Genomic_DNA"/>
</dbReference>
<dbReference type="AlphaFoldDB" id="A0AAV4RIF5"/>
<accession>A0AAV4RIF5</accession>
<protein>
    <submittedName>
        <fullName evidence="1">Uncharacterized protein</fullName>
    </submittedName>
</protein>
<keyword evidence="2" id="KW-1185">Reference proteome</keyword>
<organism evidence="1 2">
    <name type="scientific">Caerostris darwini</name>
    <dbReference type="NCBI Taxonomy" id="1538125"/>
    <lineage>
        <taxon>Eukaryota</taxon>
        <taxon>Metazoa</taxon>
        <taxon>Ecdysozoa</taxon>
        <taxon>Arthropoda</taxon>
        <taxon>Chelicerata</taxon>
        <taxon>Arachnida</taxon>
        <taxon>Araneae</taxon>
        <taxon>Araneomorphae</taxon>
        <taxon>Entelegynae</taxon>
        <taxon>Araneoidea</taxon>
        <taxon>Araneidae</taxon>
        <taxon>Caerostris</taxon>
    </lineage>
</organism>
<reference evidence="1 2" key="1">
    <citation type="submission" date="2021-06" db="EMBL/GenBank/DDBJ databases">
        <title>Caerostris darwini draft genome.</title>
        <authorList>
            <person name="Kono N."/>
            <person name="Arakawa K."/>
        </authorList>
    </citation>
    <scope>NUCLEOTIDE SEQUENCE [LARGE SCALE GENOMIC DNA]</scope>
</reference>
<evidence type="ECO:0000313" key="1">
    <source>
        <dbReference type="EMBL" id="GIY20716.1"/>
    </source>
</evidence>
<gene>
    <name evidence="1" type="ORF">CDAR_119201</name>
</gene>